<dbReference type="Proteomes" id="UP000723463">
    <property type="component" value="Unassembled WGS sequence"/>
</dbReference>
<keyword evidence="6" id="KW-0479">Metal-binding</keyword>
<keyword evidence="2" id="KW-0378">Hydrolase</keyword>
<dbReference type="Pfam" id="PF01731">
    <property type="entry name" value="Arylesterase"/>
    <property type="match status" value="1"/>
</dbReference>
<feature type="binding site" evidence="6">
    <location>
        <position position="298"/>
    </location>
    <ligand>
        <name>Ca(2+)</name>
        <dbReference type="ChEBI" id="CHEBI:29108"/>
        <label>1</label>
        <note>catalytic</note>
    </ligand>
</feature>
<feature type="binding site" evidence="6">
    <location>
        <position position="358"/>
    </location>
    <ligand>
        <name>Ca(2+)</name>
        <dbReference type="ChEBI" id="CHEBI:29108"/>
        <label>1</label>
        <note>catalytic</note>
    </ligand>
</feature>
<comment type="cofactor">
    <cofactor evidence="6">
        <name>Ca(2+)</name>
        <dbReference type="ChEBI" id="CHEBI:29108"/>
    </cofactor>
    <text evidence="6">Binds 2 calcium ions per subunit.</text>
</comment>
<evidence type="ECO:0000313" key="9">
    <source>
        <dbReference type="EMBL" id="KAF9542410.1"/>
    </source>
</evidence>
<organism evidence="9 10">
    <name type="scientific">Mortierella hygrophila</name>
    <dbReference type="NCBI Taxonomy" id="979708"/>
    <lineage>
        <taxon>Eukaryota</taxon>
        <taxon>Fungi</taxon>
        <taxon>Fungi incertae sedis</taxon>
        <taxon>Mucoromycota</taxon>
        <taxon>Mortierellomycotina</taxon>
        <taxon>Mortierellomycetes</taxon>
        <taxon>Mortierellales</taxon>
        <taxon>Mortierellaceae</taxon>
        <taxon>Mortierella</taxon>
    </lineage>
</organism>
<evidence type="ECO:0000256" key="8">
    <source>
        <dbReference type="SAM" id="Phobius"/>
    </source>
</evidence>
<evidence type="ECO:0000313" key="10">
    <source>
        <dbReference type="Proteomes" id="UP000723463"/>
    </source>
</evidence>
<keyword evidence="8" id="KW-0812">Transmembrane</keyword>
<dbReference type="InterPro" id="IPR051288">
    <property type="entry name" value="Serum_paraoxonase/arylesterase"/>
</dbReference>
<sequence length="456" mass="50645">MTSIANRTRPPRSKRRTSSTTSSTVNSILFGIAVAYGASYLTGIFHFAHDFVHDLGLLQGEVTSLNTDGCTPVAFSFSNKGKEEVKEETVWLEGCEDVHVHQRSGLAFASCAKDVESRKVWYPPAVRLNREDPRLDGWLKDVLVVYDIENEVARSMELVGFPTDVDRVFHGMDFYEDPSTFTSETKNLALTLFVINHRRTGSVVEVFEYTRKQDEKDDGNGSLGVVRYKETIANDLIRTPNDLVAMGKMSFYITNDHYYSEEGFMRHIEGIGRRPWSDVVFVSPEATFIAYNGIASSNGITANPNRTLVYVSAFHGGALDIFHPGYADTSSPEMKKTVEDKYRLIFVESVKLGFANDNVFYDTLTNSLLVAGHSKVLELAAGFNEPEGSPMQSASKVVQVTKNCAQQHPFQRSSASWFSLSRVGDWPKDRYLVKTVLEDSGRGVGGISTATTAVLT</sequence>
<dbReference type="EMBL" id="JAAAXW010000139">
    <property type="protein sequence ID" value="KAF9542410.1"/>
    <property type="molecule type" value="Genomic_DNA"/>
</dbReference>
<feature type="region of interest" description="Disordered" evidence="7">
    <location>
        <begin position="1"/>
        <end position="20"/>
    </location>
</feature>
<keyword evidence="10" id="KW-1185">Reference proteome</keyword>
<comment type="caution">
    <text evidence="9">The sequence shown here is derived from an EMBL/GenBank/DDBJ whole genome shotgun (WGS) entry which is preliminary data.</text>
</comment>
<keyword evidence="3" id="KW-1015">Disulfide bond</keyword>
<feature type="binding site" evidence="6">
    <location>
        <position position="97"/>
    </location>
    <ligand>
        <name>Ca(2+)</name>
        <dbReference type="ChEBI" id="CHEBI:29108"/>
        <label>1</label>
        <note>catalytic</note>
    </ligand>
</feature>
<evidence type="ECO:0000256" key="1">
    <source>
        <dbReference type="ARBA" id="ARBA00008595"/>
    </source>
</evidence>
<dbReference type="InterPro" id="IPR002640">
    <property type="entry name" value="Arylesterase"/>
</dbReference>
<dbReference type="PANTHER" id="PTHR11799:SF12">
    <property type="entry name" value="PARAOXONASE-RELATED"/>
    <property type="match status" value="1"/>
</dbReference>
<accession>A0A9P6F4T1</accession>
<dbReference type="GO" id="GO:0004064">
    <property type="term" value="F:arylesterase activity"/>
    <property type="evidence" value="ECO:0007669"/>
    <property type="project" value="InterPro"/>
</dbReference>
<dbReference type="AlphaFoldDB" id="A0A9P6F4T1"/>
<feature type="binding site" evidence="6">
    <location>
        <position position="357"/>
    </location>
    <ligand>
        <name>Ca(2+)</name>
        <dbReference type="ChEBI" id="CHEBI:29108"/>
        <label>1</label>
        <note>catalytic</note>
    </ligand>
</feature>
<feature type="active site" description="Proton acceptor" evidence="5">
    <location>
        <position position="170"/>
    </location>
</feature>
<keyword evidence="4" id="KW-0325">Glycoprotein</keyword>
<keyword evidence="8" id="KW-1133">Transmembrane helix</keyword>
<evidence type="ECO:0000256" key="4">
    <source>
        <dbReference type="ARBA" id="ARBA00023180"/>
    </source>
</evidence>
<comment type="similarity">
    <text evidence="1">Belongs to the paraoxonase family.</text>
</comment>
<protein>
    <submittedName>
        <fullName evidence="9">Uncharacterized protein</fullName>
    </submittedName>
</protein>
<reference evidence="9" key="1">
    <citation type="journal article" date="2020" name="Fungal Divers.">
        <title>Resolving the Mortierellaceae phylogeny through synthesis of multi-gene phylogenetics and phylogenomics.</title>
        <authorList>
            <person name="Vandepol N."/>
            <person name="Liber J."/>
            <person name="Desiro A."/>
            <person name="Na H."/>
            <person name="Kennedy M."/>
            <person name="Barry K."/>
            <person name="Grigoriev I.V."/>
            <person name="Miller A.N."/>
            <person name="O'Donnell K."/>
            <person name="Stajich J.E."/>
            <person name="Bonito G."/>
        </authorList>
    </citation>
    <scope>NUCLEOTIDE SEQUENCE</scope>
    <source>
        <strain evidence="9">NRRL 2591</strain>
    </source>
</reference>
<evidence type="ECO:0000256" key="3">
    <source>
        <dbReference type="ARBA" id="ARBA00023157"/>
    </source>
</evidence>
<gene>
    <name evidence="9" type="ORF">EC957_001987</name>
</gene>
<keyword evidence="8" id="KW-0472">Membrane</keyword>
<dbReference type="InterPro" id="IPR011042">
    <property type="entry name" value="6-blade_b-propeller_TolB-like"/>
</dbReference>
<dbReference type="SUPFAM" id="SSF63829">
    <property type="entry name" value="Calcium-dependent phosphotriesterase"/>
    <property type="match status" value="1"/>
</dbReference>
<dbReference type="Gene3D" id="2.120.10.30">
    <property type="entry name" value="TolB, C-terminal domain"/>
    <property type="match status" value="1"/>
</dbReference>
<dbReference type="GO" id="GO:0046872">
    <property type="term" value="F:metal ion binding"/>
    <property type="evidence" value="ECO:0007669"/>
    <property type="project" value="UniProtKB-KW"/>
</dbReference>
<feature type="binding site" evidence="6">
    <location>
        <position position="242"/>
    </location>
    <ligand>
        <name>Ca(2+)</name>
        <dbReference type="ChEBI" id="CHEBI:29108"/>
        <label>1</label>
        <note>catalytic</note>
    </ligand>
</feature>
<feature type="transmembrane region" description="Helical" evidence="8">
    <location>
        <begin position="21"/>
        <end position="41"/>
    </location>
</feature>
<proteinExistence type="inferred from homology"/>
<evidence type="ECO:0000256" key="6">
    <source>
        <dbReference type="PIRSR" id="PIRSR602640-2"/>
    </source>
</evidence>
<keyword evidence="6" id="KW-0106">Calcium</keyword>
<name>A0A9P6F4T1_9FUNG</name>
<evidence type="ECO:0000256" key="5">
    <source>
        <dbReference type="PIRSR" id="PIRSR602640-1"/>
    </source>
</evidence>
<evidence type="ECO:0000256" key="2">
    <source>
        <dbReference type="ARBA" id="ARBA00022801"/>
    </source>
</evidence>
<feature type="binding site" evidence="6">
    <location>
        <position position="241"/>
    </location>
    <ligand>
        <name>Ca(2+)</name>
        <dbReference type="ChEBI" id="CHEBI:29108"/>
        <label>1</label>
        <note>catalytic</note>
    </ligand>
</feature>
<dbReference type="PANTHER" id="PTHR11799">
    <property type="entry name" value="PARAOXONASE"/>
    <property type="match status" value="1"/>
</dbReference>
<evidence type="ECO:0000256" key="7">
    <source>
        <dbReference type="SAM" id="MobiDB-lite"/>
    </source>
</evidence>